<protein>
    <recommendedName>
        <fullName evidence="2">eCIS core domain-containing protein</fullName>
    </recommendedName>
</protein>
<feature type="region of interest" description="Disordered" evidence="1">
    <location>
        <begin position="390"/>
        <end position="427"/>
    </location>
</feature>
<feature type="compositionally biased region" description="Polar residues" evidence="1">
    <location>
        <begin position="409"/>
        <end position="418"/>
    </location>
</feature>
<dbReference type="KEGG" id="masz:C9I28_16750"/>
<keyword evidence="4" id="KW-1185">Reference proteome</keyword>
<dbReference type="EMBL" id="CP028324">
    <property type="protein sequence ID" value="AVR97109.1"/>
    <property type="molecule type" value="Genomic_DNA"/>
</dbReference>
<dbReference type="Proteomes" id="UP000240505">
    <property type="component" value="Chromosome"/>
</dbReference>
<dbReference type="InterPro" id="IPR025295">
    <property type="entry name" value="eCIS_core_dom"/>
</dbReference>
<evidence type="ECO:0000313" key="3">
    <source>
        <dbReference type="EMBL" id="AVR97109.1"/>
    </source>
</evidence>
<proteinExistence type="predicted"/>
<dbReference type="AlphaFoldDB" id="A0A2R4CBX7"/>
<name>A0A2R4CBX7_9BURK</name>
<evidence type="ECO:0000313" key="4">
    <source>
        <dbReference type="Proteomes" id="UP000240505"/>
    </source>
</evidence>
<organism evidence="3 4">
    <name type="scientific">Pseudoduganella armeniaca</name>
    <dbReference type="NCBI Taxonomy" id="2072590"/>
    <lineage>
        <taxon>Bacteria</taxon>
        <taxon>Pseudomonadati</taxon>
        <taxon>Pseudomonadota</taxon>
        <taxon>Betaproteobacteria</taxon>
        <taxon>Burkholderiales</taxon>
        <taxon>Oxalobacteraceae</taxon>
        <taxon>Telluria group</taxon>
        <taxon>Pseudoduganella</taxon>
    </lineage>
</organism>
<accession>A0A2R4CBX7</accession>
<feature type="region of interest" description="Disordered" evidence="1">
    <location>
        <begin position="1"/>
        <end position="31"/>
    </location>
</feature>
<sequence length="529" mass="57941">MNIHALADTQDVGRDRNDGTAPGQFADRSPRAPADAALQLLADRSHRATQLQEQAGVAQRARTPNRTGLPDALKAGIESLSGMRMDHVRVHYGSAQPARMQAHAYAQDSEIHLGPGQERHLPHEAWHIVQQVQGRVRPTLHRQGVGVNDDVGLEREADALGQRALSVAAAPRPDAAAPAQLFAHDQVAGVAQLVDFPDDSVGTIEQVMATIREGEQKRDLTGTALQKEILRQVSAAGPISGCRLGSFNYSATGDLARSTAPDDENHGMLPLPSTVDTARLDPWIVVFVKGTLRQAGQLQYIDKNAEQIFATHTVVIDVDCQFDRRGNVGFHKDSRGTTVFFNLTFENDAAMQGPDNYEDLEGDPGLEAKLPQVLKTDIAARRNKMIRRHGGVTSPGVIRSPRLPAHGRISSSDPNLWHSTPRMGHRDPTPLTREQLIAALTPRLPGFDLPACDDELLRHYYLASYHSHGFEEASTRKDSGDEKAATAAKRERRLSMDLDDGTITQEALAAEALQARTFLRTWVRFVPRS</sequence>
<feature type="domain" description="eCIS core" evidence="2">
    <location>
        <begin position="69"/>
        <end position="134"/>
    </location>
</feature>
<gene>
    <name evidence="3" type="ORF">C9I28_16750</name>
</gene>
<evidence type="ECO:0000256" key="1">
    <source>
        <dbReference type="SAM" id="MobiDB-lite"/>
    </source>
</evidence>
<dbReference type="RefSeq" id="WP_107142458.1">
    <property type="nucleotide sequence ID" value="NZ_CP028324.1"/>
</dbReference>
<dbReference type="Pfam" id="PF13699">
    <property type="entry name" value="eCIS_core"/>
    <property type="match status" value="1"/>
</dbReference>
<reference evidence="3 4" key="1">
    <citation type="submission" date="2018-03" db="EMBL/GenBank/DDBJ databases">
        <title>Massilia armeniaca sp. nov., isolated from desert soil.</title>
        <authorList>
            <person name="Huang H."/>
            <person name="Ren M."/>
        </authorList>
    </citation>
    <scope>NUCLEOTIDE SEQUENCE [LARGE SCALE GENOMIC DNA]</scope>
    <source>
        <strain evidence="3 4">ZMN-3</strain>
    </source>
</reference>
<dbReference type="OrthoDB" id="292792at2"/>
<evidence type="ECO:0000259" key="2">
    <source>
        <dbReference type="Pfam" id="PF13699"/>
    </source>
</evidence>